<comment type="catalytic activity">
    <reaction evidence="7">
        <text>L-cysteinyl-[protein] + hexadecanoyl-CoA = S-hexadecanoyl-L-cysteinyl-[protein] + CoA</text>
        <dbReference type="Rhea" id="RHEA:36683"/>
        <dbReference type="Rhea" id="RHEA-COMP:10131"/>
        <dbReference type="Rhea" id="RHEA-COMP:11032"/>
        <dbReference type="ChEBI" id="CHEBI:29950"/>
        <dbReference type="ChEBI" id="CHEBI:57287"/>
        <dbReference type="ChEBI" id="CHEBI:57379"/>
        <dbReference type="ChEBI" id="CHEBI:74151"/>
        <dbReference type="EC" id="2.3.1.225"/>
    </reaction>
</comment>
<dbReference type="KEGG" id="bbel:109478298"/>
<name>A0A6P4Z177_BRABE</name>
<dbReference type="Pfam" id="PF01529">
    <property type="entry name" value="DHHC"/>
    <property type="match status" value="1"/>
</dbReference>
<comment type="subcellular location">
    <subcellularLocation>
        <location evidence="1">Membrane</location>
        <topology evidence="1">Multi-pass membrane protein</topology>
    </subcellularLocation>
</comment>
<feature type="transmembrane region" description="Helical" evidence="7">
    <location>
        <begin position="186"/>
        <end position="210"/>
    </location>
</feature>
<gene>
    <name evidence="10" type="primary">LOC109478298</name>
</gene>
<evidence type="ECO:0000313" key="9">
    <source>
        <dbReference type="Proteomes" id="UP000515135"/>
    </source>
</evidence>
<feature type="domain" description="Palmitoyltransferase DHHC" evidence="8">
    <location>
        <begin position="90"/>
        <end position="227"/>
    </location>
</feature>
<organism evidence="9 10">
    <name type="scientific">Branchiostoma belcheri</name>
    <name type="common">Amphioxus</name>
    <dbReference type="NCBI Taxonomy" id="7741"/>
    <lineage>
        <taxon>Eukaryota</taxon>
        <taxon>Metazoa</taxon>
        <taxon>Chordata</taxon>
        <taxon>Cephalochordata</taxon>
        <taxon>Leptocardii</taxon>
        <taxon>Amphioxiformes</taxon>
        <taxon>Branchiostomatidae</taxon>
        <taxon>Branchiostoma</taxon>
    </lineage>
</organism>
<evidence type="ECO:0000256" key="6">
    <source>
        <dbReference type="ARBA" id="ARBA00023315"/>
    </source>
</evidence>
<dbReference type="Proteomes" id="UP000515135">
    <property type="component" value="Unplaced"/>
</dbReference>
<sequence length="398" mass="46452">MAPRIDWRDLRRLCHWGPMVALFIIIYCYVMGVGCILIWWPPVTAAGVAHLIVYTAWELTILYNFFYAMLLGPGFVPLGWKPEKEADCQFLQYCKQCKGYKSPRSHHCRKCKRCVMKMDHHCPWINTCCGHLNHTRFILFLLSAPLGCLHATVVYGCTMYRYLYLGSSYYYLVEDDDLEPLIDVDLYFFAMLFFATGLSIGVTVAVGILFSIQMKIVLTNQTGIETWILDKAKDRPRLEGDKFVYPYHLGWRRNFWEVFAWQGYPRGDGITWPVVEGCDQYTLTVEQLLQKEDKRNRSVEFAIVDNYSGSWFPITKGIRVCCCIPCTEEPRIKVKRGDVVMVTRAYRKWLYGEKVTRIKDGPPEKGWFPRPCAEKIINELHYPQQSQADDFEHDKKED</sequence>
<keyword evidence="3 7" id="KW-0812">Transmembrane</keyword>
<evidence type="ECO:0000256" key="5">
    <source>
        <dbReference type="ARBA" id="ARBA00023136"/>
    </source>
</evidence>
<accession>A0A6P4Z177</accession>
<dbReference type="PROSITE" id="PS51257">
    <property type="entry name" value="PROKAR_LIPOPROTEIN"/>
    <property type="match status" value="1"/>
</dbReference>
<feature type="transmembrane region" description="Helical" evidence="7">
    <location>
        <begin position="137"/>
        <end position="163"/>
    </location>
</feature>
<dbReference type="EC" id="2.3.1.225" evidence="7"/>
<feature type="transmembrane region" description="Helical" evidence="7">
    <location>
        <begin position="61"/>
        <end position="80"/>
    </location>
</feature>
<evidence type="ECO:0000256" key="4">
    <source>
        <dbReference type="ARBA" id="ARBA00022989"/>
    </source>
</evidence>
<keyword evidence="6 7" id="KW-0012">Acyltransferase</keyword>
<comment type="domain">
    <text evidence="7">The DHHC domain is required for palmitoyltransferase activity.</text>
</comment>
<dbReference type="PROSITE" id="PS50216">
    <property type="entry name" value="DHHC"/>
    <property type="match status" value="1"/>
</dbReference>
<evidence type="ECO:0000256" key="3">
    <source>
        <dbReference type="ARBA" id="ARBA00022692"/>
    </source>
</evidence>
<feature type="transmembrane region" description="Helical" evidence="7">
    <location>
        <begin position="20"/>
        <end position="41"/>
    </location>
</feature>
<reference evidence="10" key="1">
    <citation type="submission" date="2025-08" db="UniProtKB">
        <authorList>
            <consortium name="RefSeq"/>
        </authorList>
    </citation>
    <scope>IDENTIFICATION</scope>
    <source>
        <tissue evidence="10">Gonad</tissue>
    </source>
</reference>
<dbReference type="InterPro" id="IPR039859">
    <property type="entry name" value="PFA4/ZDH16/20/ERF2-like"/>
</dbReference>
<evidence type="ECO:0000256" key="2">
    <source>
        <dbReference type="ARBA" id="ARBA00022679"/>
    </source>
</evidence>
<keyword evidence="2 7" id="KW-0808">Transferase</keyword>
<dbReference type="OrthoDB" id="331948at2759"/>
<keyword evidence="9" id="KW-1185">Reference proteome</keyword>
<protein>
    <recommendedName>
        <fullName evidence="7">Palmitoyltransferase</fullName>
        <ecNumber evidence="7">2.3.1.225</ecNumber>
    </recommendedName>
</protein>
<comment type="similarity">
    <text evidence="7">Belongs to the DHHC palmitoyltransferase family.</text>
</comment>
<dbReference type="GO" id="GO:0019706">
    <property type="term" value="F:protein-cysteine S-palmitoyltransferase activity"/>
    <property type="evidence" value="ECO:0007669"/>
    <property type="project" value="UniProtKB-EC"/>
</dbReference>
<dbReference type="GO" id="GO:0016020">
    <property type="term" value="C:membrane"/>
    <property type="evidence" value="ECO:0007669"/>
    <property type="project" value="UniProtKB-SubCell"/>
</dbReference>
<evidence type="ECO:0000256" key="7">
    <source>
        <dbReference type="RuleBase" id="RU079119"/>
    </source>
</evidence>
<proteinExistence type="inferred from homology"/>
<evidence type="ECO:0000256" key="1">
    <source>
        <dbReference type="ARBA" id="ARBA00004141"/>
    </source>
</evidence>
<evidence type="ECO:0000259" key="8">
    <source>
        <dbReference type="Pfam" id="PF01529"/>
    </source>
</evidence>
<dbReference type="RefSeq" id="XP_019635330.1">
    <property type="nucleotide sequence ID" value="XM_019779771.1"/>
</dbReference>
<evidence type="ECO:0000313" key="10">
    <source>
        <dbReference type="RefSeq" id="XP_019635330.1"/>
    </source>
</evidence>
<keyword evidence="4 7" id="KW-1133">Transmembrane helix</keyword>
<dbReference type="PANTHER" id="PTHR12246">
    <property type="entry name" value="PALMITOYLTRANSFERASE ZDHHC16"/>
    <property type="match status" value="1"/>
</dbReference>
<keyword evidence="5 7" id="KW-0472">Membrane</keyword>
<dbReference type="InterPro" id="IPR001594">
    <property type="entry name" value="Palmitoyltrfase_DHHC"/>
</dbReference>
<dbReference type="AlphaFoldDB" id="A0A6P4Z177"/>
<dbReference type="GeneID" id="109478298"/>